<evidence type="ECO:0000256" key="1">
    <source>
        <dbReference type="SAM" id="SignalP"/>
    </source>
</evidence>
<protein>
    <submittedName>
        <fullName evidence="2">Uncharacterized protein</fullName>
    </submittedName>
</protein>
<keyword evidence="1" id="KW-0732">Signal</keyword>
<dbReference type="Proteomes" id="UP000807716">
    <property type="component" value="Unassembled WGS sequence"/>
</dbReference>
<dbReference type="AlphaFoldDB" id="A0A9P6QLW7"/>
<evidence type="ECO:0000313" key="3">
    <source>
        <dbReference type="Proteomes" id="UP000807716"/>
    </source>
</evidence>
<dbReference type="OrthoDB" id="2346177at2759"/>
<comment type="caution">
    <text evidence="2">The sequence shown here is derived from an EMBL/GenBank/DDBJ whole genome shotgun (WGS) entry which is preliminary data.</text>
</comment>
<accession>A0A9P6QLW7</accession>
<feature type="chain" id="PRO_5040270274" evidence="1">
    <location>
        <begin position="21"/>
        <end position="313"/>
    </location>
</feature>
<keyword evidence="3" id="KW-1185">Reference proteome</keyword>
<dbReference type="EMBL" id="JAAAJB010000041">
    <property type="protein sequence ID" value="KAG0268782.1"/>
    <property type="molecule type" value="Genomic_DNA"/>
</dbReference>
<evidence type="ECO:0000313" key="2">
    <source>
        <dbReference type="EMBL" id="KAG0268782.1"/>
    </source>
</evidence>
<sequence length="313" mass="33624">MKAILALAAAVLAAPALVAADCVNKVFGTGNFPQPCDCPASYTIYQNDNCQGASVHLNIGGWHTADNAWRVRSYECDAVSLTSNCVNQSFGRGTFQKPCDCPAGYTIYQNANCGGATVTIKSGGWVTGPNAWPVQAYKCDNVSQPGRCINKAFGKGSFGKPAECIGSYYIYQNAGCGGASVHLNSGWTTGPTQWNVQAYKCDPAPIKANRCINHSFGEGTFPKPSQCTATGYTIYQGEDCTGATVHLDGGWTTRPGNWPVKSFRCDDGCTCTARTAFNVFEDAEYFEAPRTLEDSAPEEEDVVDQECHRFNVQ</sequence>
<gene>
    <name evidence="2" type="ORF">DFQ27_005716</name>
</gene>
<name>A0A9P6QLW7_9FUNG</name>
<organism evidence="2 3">
    <name type="scientific">Actinomortierella ambigua</name>
    <dbReference type="NCBI Taxonomy" id="1343610"/>
    <lineage>
        <taxon>Eukaryota</taxon>
        <taxon>Fungi</taxon>
        <taxon>Fungi incertae sedis</taxon>
        <taxon>Mucoromycota</taxon>
        <taxon>Mortierellomycotina</taxon>
        <taxon>Mortierellomycetes</taxon>
        <taxon>Mortierellales</taxon>
        <taxon>Mortierellaceae</taxon>
        <taxon>Actinomortierella</taxon>
    </lineage>
</organism>
<feature type="signal peptide" evidence="1">
    <location>
        <begin position="1"/>
        <end position="20"/>
    </location>
</feature>
<proteinExistence type="predicted"/>
<reference evidence="2" key="1">
    <citation type="journal article" date="2020" name="Fungal Divers.">
        <title>Resolving the Mortierellaceae phylogeny through synthesis of multi-gene phylogenetics and phylogenomics.</title>
        <authorList>
            <person name="Vandepol N."/>
            <person name="Liber J."/>
            <person name="Desiro A."/>
            <person name="Na H."/>
            <person name="Kennedy M."/>
            <person name="Barry K."/>
            <person name="Grigoriev I.V."/>
            <person name="Miller A.N."/>
            <person name="O'Donnell K."/>
            <person name="Stajich J.E."/>
            <person name="Bonito G."/>
        </authorList>
    </citation>
    <scope>NUCLEOTIDE SEQUENCE</scope>
    <source>
        <strain evidence="2">BC1065</strain>
    </source>
</reference>